<dbReference type="InterPro" id="IPR011712">
    <property type="entry name" value="Sig_transdc_His_kin_sub3_dim/P"/>
</dbReference>
<dbReference type="InterPro" id="IPR055558">
    <property type="entry name" value="DUF7134"/>
</dbReference>
<dbReference type="GO" id="GO:0016020">
    <property type="term" value="C:membrane"/>
    <property type="evidence" value="ECO:0007669"/>
    <property type="project" value="InterPro"/>
</dbReference>
<keyword evidence="10" id="KW-0812">Transmembrane</keyword>
<accession>A0A7W7H1F6</accession>
<evidence type="ECO:0000256" key="8">
    <source>
        <dbReference type="ARBA" id="ARBA00023012"/>
    </source>
</evidence>
<feature type="domain" description="Histidine kinase/HSP90-like ATPase" evidence="11">
    <location>
        <begin position="301"/>
        <end position="392"/>
    </location>
</feature>
<feature type="transmembrane region" description="Helical" evidence="10">
    <location>
        <begin position="55"/>
        <end position="84"/>
    </location>
</feature>
<dbReference type="InterPro" id="IPR003594">
    <property type="entry name" value="HATPase_dom"/>
</dbReference>
<dbReference type="EC" id="2.7.13.3" evidence="2"/>
<dbReference type="Gene3D" id="3.30.565.10">
    <property type="entry name" value="Histidine kinase-like ATPase, C-terminal domain"/>
    <property type="match status" value="1"/>
</dbReference>
<evidence type="ECO:0000256" key="2">
    <source>
        <dbReference type="ARBA" id="ARBA00012438"/>
    </source>
</evidence>
<dbReference type="EMBL" id="JACHNB010000001">
    <property type="protein sequence ID" value="MBB4742225.1"/>
    <property type="molecule type" value="Genomic_DNA"/>
</dbReference>
<evidence type="ECO:0000256" key="7">
    <source>
        <dbReference type="ARBA" id="ARBA00022840"/>
    </source>
</evidence>
<keyword evidence="10" id="KW-1133">Transmembrane helix</keyword>
<dbReference type="RefSeq" id="WP_185042625.1">
    <property type="nucleotide sequence ID" value="NZ_BAABFG010000005.1"/>
</dbReference>
<keyword evidence="13" id="KW-1185">Reference proteome</keyword>
<evidence type="ECO:0000256" key="6">
    <source>
        <dbReference type="ARBA" id="ARBA00022777"/>
    </source>
</evidence>
<proteinExistence type="predicted"/>
<dbReference type="PANTHER" id="PTHR24421:SF10">
    <property type="entry name" value="NITRATE_NITRITE SENSOR PROTEIN NARQ"/>
    <property type="match status" value="1"/>
</dbReference>
<evidence type="ECO:0000313" key="12">
    <source>
        <dbReference type="EMBL" id="MBB4742225.1"/>
    </source>
</evidence>
<dbReference type="InterPro" id="IPR036890">
    <property type="entry name" value="HATPase_C_sf"/>
</dbReference>
<dbReference type="Proteomes" id="UP000546162">
    <property type="component" value="Unassembled WGS sequence"/>
</dbReference>
<dbReference type="GO" id="GO:0000155">
    <property type="term" value="F:phosphorelay sensor kinase activity"/>
    <property type="evidence" value="ECO:0007669"/>
    <property type="project" value="InterPro"/>
</dbReference>
<dbReference type="CDD" id="cd16917">
    <property type="entry name" value="HATPase_UhpB-NarQ-NarX-like"/>
    <property type="match status" value="1"/>
</dbReference>
<keyword evidence="5" id="KW-0547">Nucleotide-binding</keyword>
<dbReference type="SUPFAM" id="SSF55874">
    <property type="entry name" value="ATPase domain of HSP90 chaperone/DNA topoisomerase II/histidine kinase"/>
    <property type="match status" value="1"/>
</dbReference>
<keyword evidence="6 12" id="KW-0418">Kinase</keyword>
<evidence type="ECO:0000256" key="10">
    <source>
        <dbReference type="SAM" id="Phobius"/>
    </source>
</evidence>
<feature type="transmembrane region" description="Helical" evidence="10">
    <location>
        <begin position="96"/>
        <end position="114"/>
    </location>
</feature>
<reference evidence="12 13" key="1">
    <citation type="submission" date="2020-08" db="EMBL/GenBank/DDBJ databases">
        <title>Sequencing the genomes of 1000 actinobacteria strains.</title>
        <authorList>
            <person name="Klenk H.-P."/>
        </authorList>
    </citation>
    <scope>NUCLEOTIDE SEQUENCE [LARGE SCALE GENOMIC DNA]</scope>
    <source>
        <strain evidence="12 13">DSM 45809</strain>
    </source>
</reference>
<organism evidence="12 13">
    <name type="scientific">Actinoplanes octamycinicus</name>
    <dbReference type="NCBI Taxonomy" id="135948"/>
    <lineage>
        <taxon>Bacteria</taxon>
        <taxon>Bacillati</taxon>
        <taxon>Actinomycetota</taxon>
        <taxon>Actinomycetes</taxon>
        <taxon>Micromonosporales</taxon>
        <taxon>Micromonosporaceae</taxon>
        <taxon>Actinoplanes</taxon>
    </lineage>
</organism>
<dbReference type="Pfam" id="PF23539">
    <property type="entry name" value="DUF7134"/>
    <property type="match status" value="1"/>
</dbReference>
<dbReference type="GO" id="GO:0005524">
    <property type="term" value="F:ATP binding"/>
    <property type="evidence" value="ECO:0007669"/>
    <property type="project" value="UniProtKB-KW"/>
</dbReference>
<sequence length="393" mass="40354">MLISRRTLLVADVLLSVAVTAAAVLRTPGPGVAVWLLAAFVGLPLAARRRWPLPVFAVTAAAGAGAVLAGVGADVAIWAVALALYPVASSERSPVWALPSALAVILLPGLADALTGRLPVIPTPAGEESFSSAPAMAAAMSVAVIGGSWALARTVRTRRRHAGELARLRTAQAVTEERLRIAREVHDVVGHNLSLIAMNAAVARHLGSEQDAALHTIEQVSRGALDEVRTVLGDLRGAPGLADLDALAGATRAAGVQVTVDAPVWARAAVQPEAAIAVQPEASAAVRSDVPDAVQPEVPAAVQTSAYRIVQEALTNVRRHSGARHCRVTVTTTPDALTLAVVDDGGGADREAEPQHGLAGMRERVALHGGTLSAGPEPGGGFAVRASLPYRKS</sequence>
<evidence type="ECO:0000256" key="1">
    <source>
        <dbReference type="ARBA" id="ARBA00000085"/>
    </source>
</evidence>
<name>A0A7W7H1F6_9ACTN</name>
<protein>
    <recommendedName>
        <fullName evidence="2">histidine kinase</fullName>
        <ecNumber evidence="2">2.7.13.3</ecNumber>
    </recommendedName>
</protein>
<dbReference type="GO" id="GO:0046983">
    <property type="term" value="F:protein dimerization activity"/>
    <property type="evidence" value="ECO:0007669"/>
    <property type="project" value="InterPro"/>
</dbReference>
<dbReference type="Pfam" id="PF02518">
    <property type="entry name" value="HATPase_c"/>
    <property type="match status" value="1"/>
</dbReference>
<comment type="catalytic activity">
    <reaction evidence="1">
        <text>ATP + protein L-histidine = ADP + protein N-phospho-L-histidine.</text>
        <dbReference type="EC" id="2.7.13.3"/>
    </reaction>
</comment>
<evidence type="ECO:0000256" key="4">
    <source>
        <dbReference type="ARBA" id="ARBA00022679"/>
    </source>
</evidence>
<dbReference type="PANTHER" id="PTHR24421">
    <property type="entry name" value="NITRATE/NITRITE SENSOR PROTEIN NARX-RELATED"/>
    <property type="match status" value="1"/>
</dbReference>
<evidence type="ECO:0000313" key="13">
    <source>
        <dbReference type="Proteomes" id="UP000546162"/>
    </source>
</evidence>
<dbReference type="Gene3D" id="1.20.5.1930">
    <property type="match status" value="1"/>
</dbReference>
<gene>
    <name evidence="12" type="ORF">BJY16_005684</name>
</gene>
<feature type="transmembrane region" description="Helical" evidence="10">
    <location>
        <begin position="135"/>
        <end position="152"/>
    </location>
</feature>
<comment type="caution">
    <text evidence="12">The sequence shown here is derived from an EMBL/GenBank/DDBJ whole genome shotgun (WGS) entry which is preliminary data.</text>
</comment>
<keyword evidence="4" id="KW-0808">Transferase</keyword>
<evidence type="ECO:0000256" key="3">
    <source>
        <dbReference type="ARBA" id="ARBA00022553"/>
    </source>
</evidence>
<dbReference type="AlphaFoldDB" id="A0A7W7H1F6"/>
<dbReference type="SMART" id="SM00387">
    <property type="entry name" value="HATPase_c"/>
    <property type="match status" value="1"/>
</dbReference>
<evidence type="ECO:0000256" key="9">
    <source>
        <dbReference type="SAM" id="MobiDB-lite"/>
    </source>
</evidence>
<feature type="region of interest" description="Disordered" evidence="9">
    <location>
        <begin position="369"/>
        <end position="393"/>
    </location>
</feature>
<evidence type="ECO:0000256" key="5">
    <source>
        <dbReference type="ARBA" id="ARBA00022741"/>
    </source>
</evidence>
<dbReference type="Pfam" id="PF07730">
    <property type="entry name" value="HisKA_3"/>
    <property type="match status" value="1"/>
</dbReference>
<keyword evidence="3" id="KW-0597">Phosphoprotein</keyword>
<keyword evidence="7" id="KW-0067">ATP-binding</keyword>
<evidence type="ECO:0000259" key="11">
    <source>
        <dbReference type="SMART" id="SM00387"/>
    </source>
</evidence>
<dbReference type="InterPro" id="IPR050482">
    <property type="entry name" value="Sensor_HK_TwoCompSys"/>
</dbReference>
<keyword evidence="10" id="KW-0472">Membrane</keyword>
<keyword evidence="8" id="KW-0902">Two-component regulatory system</keyword>